<evidence type="ECO:0000313" key="2">
    <source>
        <dbReference type="Proteomes" id="UP000239590"/>
    </source>
</evidence>
<dbReference type="EMBL" id="PTRA01000001">
    <property type="protein sequence ID" value="PQA59093.1"/>
    <property type="molecule type" value="Genomic_DNA"/>
</dbReference>
<name>A0A2S7IMX5_9BACT</name>
<keyword evidence="2" id="KW-1185">Reference proteome</keyword>
<dbReference type="AlphaFoldDB" id="A0A2S7IMX5"/>
<evidence type="ECO:0000313" key="1">
    <source>
        <dbReference type="EMBL" id="PQA59093.1"/>
    </source>
</evidence>
<reference evidence="2" key="1">
    <citation type="submission" date="2018-02" db="EMBL/GenBank/DDBJ databases">
        <title>Genome sequencing of Solimonas sp. HR-BB.</title>
        <authorList>
            <person name="Lee Y."/>
            <person name="Jeon C.O."/>
        </authorList>
    </citation>
    <scope>NUCLEOTIDE SEQUENCE [LARGE SCALE GENOMIC DNA]</scope>
    <source>
        <strain evidence="2">HR-U</strain>
    </source>
</reference>
<organism evidence="1 2">
    <name type="scientific">Siphonobacter curvatus</name>
    <dbReference type="NCBI Taxonomy" id="2094562"/>
    <lineage>
        <taxon>Bacteria</taxon>
        <taxon>Pseudomonadati</taxon>
        <taxon>Bacteroidota</taxon>
        <taxon>Cytophagia</taxon>
        <taxon>Cytophagales</taxon>
        <taxon>Cytophagaceae</taxon>
        <taxon>Siphonobacter</taxon>
    </lineage>
</organism>
<dbReference type="Proteomes" id="UP000239590">
    <property type="component" value="Unassembled WGS sequence"/>
</dbReference>
<sequence>MVLLFVSNLQNLKPMKTLLTFLMLTLGVRAADDRVANFSYGTPGQENYEEFSFWVKNNQPAEIQYVYGKDRKTLRLRYLKQDKRHFQVRFPNQLVLMLSPQGNQLRVYDLKGKYAAKTFSWHYEGPVNGVGTFCQACAEDETEAMQLLRRYYFVP</sequence>
<accession>A0A2S7IMX5</accession>
<protein>
    <submittedName>
        <fullName evidence="1">Uncharacterized protein</fullName>
    </submittedName>
</protein>
<gene>
    <name evidence="1" type="ORF">C5O19_05410</name>
</gene>
<proteinExistence type="predicted"/>
<comment type="caution">
    <text evidence="1">The sequence shown here is derived from an EMBL/GenBank/DDBJ whole genome shotgun (WGS) entry which is preliminary data.</text>
</comment>